<evidence type="ECO:0000256" key="1">
    <source>
        <dbReference type="SAM" id="MobiDB-lite"/>
    </source>
</evidence>
<gene>
    <name evidence="2" type="ORF">STAS_30839</name>
</gene>
<name>A0A5A7R6K8_STRAF</name>
<dbReference type="EMBL" id="BKCP01010515">
    <property type="protein sequence ID" value="GER53325.1"/>
    <property type="molecule type" value="Genomic_DNA"/>
</dbReference>
<proteinExistence type="predicted"/>
<keyword evidence="3" id="KW-1185">Reference proteome</keyword>
<evidence type="ECO:0000313" key="3">
    <source>
        <dbReference type="Proteomes" id="UP000325081"/>
    </source>
</evidence>
<protein>
    <submittedName>
        <fullName evidence="2">DNA-binding bromodomain-containing protein</fullName>
    </submittedName>
</protein>
<keyword evidence="2" id="KW-0238">DNA-binding</keyword>
<dbReference type="Proteomes" id="UP000325081">
    <property type="component" value="Unassembled WGS sequence"/>
</dbReference>
<comment type="caution">
    <text evidence="2">The sequence shown here is derived from an EMBL/GenBank/DDBJ whole genome shotgun (WGS) entry which is preliminary data.</text>
</comment>
<evidence type="ECO:0000313" key="2">
    <source>
        <dbReference type="EMBL" id="GER53325.1"/>
    </source>
</evidence>
<sequence>MTLVNNPGPIRTLVNTIQQYKHRGISSNTFYNDPPLLASLGELLFPVATAAPILLTPLTNFFFFFVFLSTAPAPTSTLLLLVLPATAPPASPPLAAPIPLSLATLSKSSPNFLTGPLFAGGTSTSSSSSSSINPTTLRRLRATGGGGGDGDGEFLTLEVPPFLPDLTAGESPADFLEICSRWVRSLSTLPSIRPWRRWRLKLRPPMDQWASIAQDMSGSRTRGGGSTRSGFNLTSV</sequence>
<reference evidence="3" key="1">
    <citation type="journal article" date="2019" name="Curr. Biol.">
        <title>Genome Sequence of Striga asiatica Provides Insight into the Evolution of Plant Parasitism.</title>
        <authorList>
            <person name="Yoshida S."/>
            <person name="Kim S."/>
            <person name="Wafula E.K."/>
            <person name="Tanskanen J."/>
            <person name="Kim Y.M."/>
            <person name="Honaas L."/>
            <person name="Yang Z."/>
            <person name="Spallek T."/>
            <person name="Conn C.E."/>
            <person name="Ichihashi Y."/>
            <person name="Cheong K."/>
            <person name="Cui S."/>
            <person name="Der J.P."/>
            <person name="Gundlach H."/>
            <person name="Jiao Y."/>
            <person name="Hori C."/>
            <person name="Ishida J.K."/>
            <person name="Kasahara H."/>
            <person name="Kiba T."/>
            <person name="Kim M.S."/>
            <person name="Koo N."/>
            <person name="Laohavisit A."/>
            <person name="Lee Y.H."/>
            <person name="Lumba S."/>
            <person name="McCourt P."/>
            <person name="Mortimer J.C."/>
            <person name="Mutuku J.M."/>
            <person name="Nomura T."/>
            <person name="Sasaki-Sekimoto Y."/>
            <person name="Seto Y."/>
            <person name="Wang Y."/>
            <person name="Wakatake T."/>
            <person name="Sakakibara H."/>
            <person name="Demura T."/>
            <person name="Yamaguchi S."/>
            <person name="Yoneyama K."/>
            <person name="Manabe R.I."/>
            <person name="Nelson D.C."/>
            <person name="Schulman A.H."/>
            <person name="Timko M.P."/>
            <person name="dePamphilis C.W."/>
            <person name="Choi D."/>
            <person name="Shirasu K."/>
        </authorList>
    </citation>
    <scope>NUCLEOTIDE SEQUENCE [LARGE SCALE GENOMIC DNA]</scope>
    <source>
        <strain evidence="3">cv. UVA1</strain>
    </source>
</reference>
<dbReference type="AlphaFoldDB" id="A0A5A7R6K8"/>
<organism evidence="2 3">
    <name type="scientific">Striga asiatica</name>
    <name type="common">Asiatic witchweed</name>
    <name type="synonym">Buchnera asiatica</name>
    <dbReference type="NCBI Taxonomy" id="4170"/>
    <lineage>
        <taxon>Eukaryota</taxon>
        <taxon>Viridiplantae</taxon>
        <taxon>Streptophyta</taxon>
        <taxon>Embryophyta</taxon>
        <taxon>Tracheophyta</taxon>
        <taxon>Spermatophyta</taxon>
        <taxon>Magnoliopsida</taxon>
        <taxon>eudicotyledons</taxon>
        <taxon>Gunneridae</taxon>
        <taxon>Pentapetalae</taxon>
        <taxon>asterids</taxon>
        <taxon>lamiids</taxon>
        <taxon>Lamiales</taxon>
        <taxon>Orobanchaceae</taxon>
        <taxon>Buchnereae</taxon>
        <taxon>Striga</taxon>
    </lineage>
</organism>
<feature type="region of interest" description="Disordered" evidence="1">
    <location>
        <begin position="215"/>
        <end position="236"/>
    </location>
</feature>
<dbReference type="GO" id="GO:0003677">
    <property type="term" value="F:DNA binding"/>
    <property type="evidence" value="ECO:0007669"/>
    <property type="project" value="UniProtKB-KW"/>
</dbReference>
<accession>A0A5A7R6K8</accession>